<feature type="compositionally biased region" description="Low complexity" evidence="1">
    <location>
        <begin position="161"/>
        <end position="187"/>
    </location>
</feature>
<name>A0AAD5SD37_9FUNG</name>
<organism evidence="2 3">
    <name type="scientific">Rhizophlyctis rosea</name>
    <dbReference type="NCBI Taxonomy" id="64517"/>
    <lineage>
        <taxon>Eukaryota</taxon>
        <taxon>Fungi</taxon>
        <taxon>Fungi incertae sedis</taxon>
        <taxon>Chytridiomycota</taxon>
        <taxon>Chytridiomycota incertae sedis</taxon>
        <taxon>Chytridiomycetes</taxon>
        <taxon>Rhizophlyctidales</taxon>
        <taxon>Rhizophlyctidaceae</taxon>
        <taxon>Rhizophlyctis</taxon>
    </lineage>
</organism>
<feature type="region of interest" description="Disordered" evidence="1">
    <location>
        <begin position="1"/>
        <end position="38"/>
    </location>
</feature>
<feature type="region of interest" description="Disordered" evidence="1">
    <location>
        <begin position="426"/>
        <end position="445"/>
    </location>
</feature>
<dbReference type="PANTHER" id="PTHR22996:SF0">
    <property type="entry name" value="RE60872P-RELATED"/>
    <property type="match status" value="1"/>
</dbReference>
<reference evidence="2" key="1">
    <citation type="submission" date="2020-05" db="EMBL/GenBank/DDBJ databases">
        <title>Phylogenomic resolution of chytrid fungi.</title>
        <authorList>
            <person name="Stajich J.E."/>
            <person name="Amses K."/>
            <person name="Simmons R."/>
            <person name="Seto K."/>
            <person name="Myers J."/>
            <person name="Bonds A."/>
            <person name="Quandt C.A."/>
            <person name="Barry K."/>
            <person name="Liu P."/>
            <person name="Grigoriev I."/>
            <person name="Longcore J.E."/>
            <person name="James T.Y."/>
        </authorList>
    </citation>
    <scope>NUCLEOTIDE SEQUENCE</scope>
    <source>
        <strain evidence="2">JEL0318</strain>
    </source>
</reference>
<dbReference type="GO" id="GO:0005737">
    <property type="term" value="C:cytoplasm"/>
    <property type="evidence" value="ECO:0007669"/>
    <property type="project" value="TreeGrafter"/>
</dbReference>
<feature type="compositionally biased region" description="Basic and acidic residues" evidence="1">
    <location>
        <begin position="300"/>
        <end position="310"/>
    </location>
</feature>
<dbReference type="GO" id="GO:0061630">
    <property type="term" value="F:ubiquitin protein ligase activity"/>
    <property type="evidence" value="ECO:0007669"/>
    <property type="project" value="UniProtKB-EC"/>
</dbReference>
<dbReference type="EMBL" id="JADGJD010001177">
    <property type="protein sequence ID" value="KAJ3046388.1"/>
    <property type="molecule type" value="Genomic_DNA"/>
</dbReference>
<accession>A0AAD5SD37</accession>
<protein>
    <submittedName>
        <fullName evidence="2">Uncharacterized protein</fullName>
    </submittedName>
</protein>
<feature type="non-terminal residue" evidence="2">
    <location>
        <position position="445"/>
    </location>
</feature>
<comment type="caution">
    <text evidence="2">The sequence shown here is derived from an EMBL/GenBank/DDBJ whole genome shotgun (WGS) entry which is preliminary data.</text>
</comment>
<dbReference type="AlphaFoldDB" id="A0AAD5SD37"/>
<feature type="compositionally biased region" description="Polar residues" evidence="1">
    <location>
        <begin position="150"/>
        <end position="160"/>
    </location>
</feature>
<dbReference type="GO" id="GO:0016567">
    <property type="term" value="P:protein ubiquitination"/>
    <property type="evidence" value="ECO:0007669"/>
    <property type="project" value="TreeGrafter"/>
</dbReference>
<feature type="compositionally biased region" description="Low complexity" evidence="1">
    <location>
        <begin position="8"/>
        <end position="25"/>
    </location>
</feature>
<feature type="region of interest" description="Disordered" evidence="1">
    <location>
        <begin position="367"/>
        <end position="386"/>
    </location>
</feature>
<proteinExistence type="predicted"/>
<feature type="region of interest" description="Disordered" evidence="1">
    <location>
        <begin position="147"/>
        <end position="188"/>
    </location>
</feature>
<dbReference type="PANTHER" id="PTHR22996">
    <property type="entry name" value="MAHOGUNIN"/>
    <property type="match status" value="1"/>
</dbReference>
<sequence length="445" mass="47453">MGALTSRPATAPATTTTDSEAGTGTPYTQPPPPPASRSIFTEASGTYFGPHFVVDPYRLRPGRDDSDGILSGFWSEIRNLVGVGGGATGIAEDPYRGVELSDAEIEGLARMRTAAGETQQSPTQTLQQTTTLQLLVNLKKNSIRLHRLSSPPTVNPLSTTAQPQSSSVSHSSSTSTLASSPSTAPNSKSHLHRLEFSFDSTTECRIRIHYLVKEVVAVGDGSRRIVYRSKDNTHPKTQTFGPFPAGLNQRFTLPDDHLLDARTFTQEDFIALDSAEAERGEAVDESGRQGEAGELAGTDGNREGETRREGEQEESQAGESGSWRLAGPIVYPVVVVVEALEEGDAGEDEQRGPLQDVLAAESVTDGSAILTGSDPPPSPSPHNSQSTFATLIPGSDGALELKVVKQKAMIQSTPFLLQEIYGFTDPSSSSSNLADEDLQSLRDCV</sequence>
<evidence type="ECO:0000313" key="3">
    <source>
        <dbReference type="Proteomes" id="UP001212841"/>
    </source>
</evidence>
<feature type="region of interest" description="Disordered" evidence="1">
    <location>
        <begin position="276"/>
        <end position="323"/>
    </location>
</feature>
<gene>
    <name evidence="2" type="ORF">HK097_000903</name>
</gene>
<dbReference type="InterPro" id="IPR045194">
    <property type="entry name" value="MGRN1/RNF157-like"/>
</dbReference>
<evidence type="ECO:0000313" key="2">
    <source>
        <dbReference type="EMBL" id="KAJ3046388.1"/>
    </source>
</evidence>
<keyword evidence="3" id="KW-1185">Reference proteome</keyword>
<dbReference type="GO" id="GO:0008270">
    <property type="term" value="F:zinc ion binding"/>
    <property type="evidence" value="ECO:0007669"/>
    <property type="project" value="UniProtKB-KW"/>
</dbReference>
<feature type="compositionally biased region" description="Basic and acidic residues" evidence="1">
    <location>
        <begin position="276"/>
        <end position="288"/>
    </location>
</feature>
<evidence type="ECO:0000256" key="1">
    <source>
        <dbReference type="SAM" id="MobiDB-lite"/>
    </source>
</evidence>
<dbReference type="Proteomes" id="UP001212841">
    <property type="component" value="Unassembled WGS sequence"/>
</dbReference>